<evidence type="ECO:0000313" key="1">
    <source>
        <dbReference type="EMBL" id="MBF0637500.1"/>
    </source>
</evidence>
<gene>
    <name evidence="1" type="ORF">INT08_10005</name>
</gene>
<protein>
    <submittedName>
        <fullName evidence="1">Uncharacterized protein</fullName>
    </submittedName>
</protein>
<dbReference type="EMBL" id="JADGII010000023">
    <property type="protein sequence ID" value="MBF0637500.1"/>
    <property type="molecule type" value="Genomic_DNA"/>
</dbReference>
<comment type="caution">
    <text evidence="1">The sequence shown here is derived from an EMBL/GenBank/DDBJ whole genome shotgun (WGS) entry which is preliminary data.</text>
</comment>
<keyword evidence="2" id="KW-1185">Reference proteome</keyword>
<dbReference type="Proteomes" id="UP000619838">
    <property type="component" value="Unassembled WGS sequence"/>
</dbReference>
<proteinExistence type="predicted"/>
<evidence type="ECO:0000313" key="2">
    <source>
        <dbReference type="Proteomes" id="UP000619838"/>
    </source>
</evidence>
<organism evidence="1 2">
    <name type="scientific">Prosthecochloris ethylica</name>
    <dbReference type="NCBI Taxonomy" id="2743976"/>
    <lineage>
        <taxon>Bacteria</taxon>
        <taxon>Pseudomonadati</taxon>
        <taxon>Chlorobiota</taxon>
        <taxon>Chlorobiia</taxon>
        <taxon>Chlorobiales</taxon>
        <taxon>Chlorobiaceae</taxon>
        <taxon>Prosthecochloris</taxon>
    </lineage>
</organism>
<reference evidence="1 2" key="1">
    <citation type="journal article" date="2020" name="Microorganisms">
        <title>Simultaneous Genome Sequencing of Prosthecochloris ethylica and Desulfuromonas acetoxidans within a Syntrophic Mixture Reveals Unique Pili and Protein Interactions.</title>
        <authorList>
            <person name="Kyndt J.A."/>
            <person name="Van Beeumen J.J."/>
            <person name="Meyer T.E."/>
        </authorList>
    </citation>
    <scope>NUCLEOTIDE SEQUENCE [LARGE SCALE GENOMIC DNA]</scope>
    <source>
        <strain evidence="1 2">N3</strain>
    </source>
</reference>
<accession>A0ABR9XTW0</accession>
<name>A0ABR9XTW0_9CHLB</name>
<sequence length="135" mass="15511">MAFEFVSSDEEGENFAWVCRDTGEIVYFSEKLGLDERRGQDIHSGNCFPVPHREALELGRELAFDFIDEVLPGDYAEVRDIFADPEASRSRFRDMLAARGRLDDWKDYEAGRISDVLRQWCEARGIELADQDNAV</sequence>